<organism evidence="1">
    <name type="scientific">Arundo donax</name>
    <name type="common">Giant reed</name>
    <name type="synonym">Donax arundinaceus</name>
    <dbReference type="NCBI Taxonomy" id="35708"/>
    <lineage>
        <taxon>Eukaryota</taxon>
        <taxon>Viridiplantae</taxon>
        <taxon>Streptophyta</taxon>
        <taxon>Embryophyta</taxon>
        <taxon>Tracheophyta</taxon>
        <taxon>Spermatophyta</taxon>
        <taxon>Magnoliopsida</taxon>
        <taxon>Liliopsida</taxon>
        <taxon>Poales</taxon>
        <taxon>Poaceae</taxon>
        <taxon>PACMAD clade</taxon>
        <taxon>Arundinoideae</taxon>
        <taxon>Arundineae</taxon>
        <taxon>Arundo</taxon>
    </lineage>
</organism>
<reference evidence="1" key="2">
    <citation type="journal article" date="2015" name="Data Brief">
        <title>Shoot transcriptome of the giant reed, Arundo donax.</title>
        <authorList>
            <person name="Barrero R.A."/>
            <person name="Guerrero F.D."/>
            <person name="Moolhuijzen P."/>
            <person name="Goolsby J.A."/>
            <person name="Tidwell J."/>
            <person name="Bellgard S.E."/>
            <person name="Bellgard M.I."/>
        </authorList>
    </citation>
    <scope>NUCLEOTIDE SEQUENCE</scope>
    <source>
        <tissue evidence="1">Shoot tissue taken approximately 20 cm above the soil surface</tissue>
    </source>
</reference>
<evidence type="ECO:0000313" key="1">
    <source>
        <dbReference type="EMBL" id="JAD62184.1"/>
    </source>
</evidence>
<proteinExistence type="predicted"/>
<reference evidence="1" key="1">
    <citation type="submission" date="2014-09" db="EMBL/GenBank/DDBJ databases">
        <authorList>
            <person name="Magalhaes I.L.F."/>
            <person name="Oliveira U."/>
            <person name="Santos F.R."/>
            <person name="Vidigal T.H.D.A."/>
            <person name="Brescovit A.D."/>
            <person name="Santos A.J."/>
        </authorList>
    </citation>
    <scope>NUCLEOTIDE SEQUENCE</scope>
    <source>
        <tissue evidence="1">Shoot tissue taken approximately 20 cm above the soil surface</tissue>
    </source>
</reference>
<dbReference type="EMBL" id="GBRH01235711">
    <property type="protein sequence ID" value="JAD62184.1"/>
    <property type="molecule type" value="Transcribed_RNA"/>
</dbReference>
<dbReference type="AlphaFoldDB" id="A0A0A9BE07"/>
<accession>A0A0A9BE07</accession>
<sequence>MMWNGNESVEDSSTEDGVVHIRDIHHVKNNIFGPAHFTLLERYF</sequence>
<protein>
    <submittedName>
        <fullName evidence="1">Uncharacterized protein</fullName>
    </submittedName>
</protein>
<name>A0A0A9BE07_ARUDO</name>